<dbReference type="AlphaFoldDB" id="A0A1F5Y089"/>
<dbReference type="GO" id="GO:0016881">
    <property type="term" value="F:acid-amino acid ligase activity"/>
    <property type="evidence" value="ECO:0007669"/>
    <property type="project" value="InterPro"/>
</dbReference>
<keyword evidence="1" id="KW-0472">Membrane</keyword>
<dbReference type="PANTHER" id="PTHR23135">
    <property type="entry name" value="MUR LIGASE FAMILY MEMBER"/>
    <property type="match status" value="1"/>
</dbReference>
<dbReference type="SUPFAM" id="SSF53623">
    <property type="entry name" value="MurD-like peptide ligases, catalytic domain"/>
    <property type="match status" value="1"/>
</dbReference>
<dbReference type="STRING" id="1798364.A3G54_03475"/>
<dbReference type="InterPro" id="IPR036565">
    <property type="entry name" value="Mur-like_cat_sf"/>
</dbReference>
<evidence type="ECO:0008006" key="6">
    <source>
        <dbReference type="Google" id="ProtNLM"/>
    </source>
</evidence>
<evidence type="ECO:0000313" key="5">
    <source>
        <dbReference type="Proteomes" id="UP000178894"/>
    </source>
</evidence>
<dbReference type="Proteomes" id="UP000178894">
    <property type="component" value="Unassembled WGS sequence"/>
</dbReference>
<dbReference type="SUPFAM" id="SSF53244">
    <property type="entry name" value="MurD-like peptide ligases, peptide-binding domain"/>
    <property type="match status" value="1"/>
</dbReference>
<proteinExistence type="predicted"/>
<reference evidence="4 5" key="1">
    <citation type="journal article" date="2016" name="Nat. Commun.">
        <title>Thousands of microbial genomes shed light on interconnected biogeochemical processes in an aquifer system.</title>
        <authorList>
            <person name="Anantharaman K."/>
            <person name="Brown C.T."/>
            <person name="Hug L.A."/>
            <person name="Sharon I."/>
            <person name="Castelle C.J."/>
            <person name="Probst A.J."/>
            <person name="Thomas B.C."/>
            <person name="Singh A."/>
            <person name="Wilkins M.J."/>
            <person name="Karaoz U."/>
            <person name="Brodie E.L."/>
            <person name="Williams K.H."/>
            <person name="Hubbard S.S."/>
            <person name="Banfield J.F."/>
        </authorList>
    </citation>
    <scope>NUCLEOTIDE SEQUENCE [LARGE SCALE GENOMIC DNA]</scope>
</reference>
<sequence>MGKILRAIKKIIPEPIFDFFSPVYHWILSLLAAVIYWFPSRRGRMKVIGVTGTSGKTTTVEFLYRIFTDAGFKTASLSGLWFRISDKSEPNLLKMTMPGRFRVHRFLYEAKKAGAEYVFIEVTSEGIKQYRHKFIKFYAAILTNLSEEHLEAHGGFENYRRAKGEIFRIAPIVFLNGEDPNLEYFQKISPKEKIIYIASDYPPDLKLNLSGEFNKMNAVAALAFAKREGVLPSVAKEALAKIPGIPGRMEYVNPPARVKKDFRVLVDYAFLPQTLIKVYAQARSESSGLVCVLGTAGGGRDKWKRPLLGDIASEFCRKVFITNEDPYDDDPVELMGEVAGDHKFEIILDRRQAIRLALEAIGPGETLVITGKGAEPWIMGPDGSKIPWDDRRVVREEWEKIK</sequence>
<accession>A0A1F5Y089</accession>
<name>A0A1F5Y089_9BACT</name>
<gene>
    <name evidence="4" type="ORF">A3G54_03475</name>
</gene>
<organism evidence="4 5">
    <name type="scientific">Candidatus Giovannonibacteria bacterium RIFCSPLOWO2_12_FULL_44_15</name>
    <dbReference type="NCBI Taxonomy" id="1798364"/>
    <lineage>
        <taxon>Bacteria</taxon>
        <taxon>Candidatus Giovannoniibacteriota</taxon>
    </lineage>
</organism>
<dbReference type="InterPro" id="IPR013221">
    <property type="entry name" value="Mur_ligase_cen"/>
</dbReference>
<evidence type="ECO:0000259" key="2">
    <source>
        <dbReference type="Pfam" id="PF02875"/>
    </source>
</evidence>
<dbReference type="Gene3D" id="3.90.190.20">
    <property type="entry name" value="Mur ligase, C-terminal domain"/>
    <property type="match status" value="1"/>
</dbReference>
<keyword evidence="1" id="KW-0812">Transmembrane</keyword>
<evidence type="ECO:0000259" key="3">
    <source>
        <dbReference type="Pfam" id="PF08245"/>
    </source>
</evidence>
<evidence type="ECO:0000313" key="4">
    <source>
        <dbReference type="EMBL" id="OGF93615.1"/>
    </source>
</evidence>
<dbReference type="Gene3D" id="3.40.1190.10">
    <property type="entry name" value="Mur-like, catalytic domain"/>
    <property type="match status" value="1"/>
</dbReference>
<feature type="transmembrane region" description="Helical" evidence="1">
    <location>
        <begin position="23"/>
        <end position="39"/>
    </location>
</feature>
<dbReference type="GO" id="GO:0005524">
    <property type="term" value="F:ATP binding"/>
    <property type="evidence" value="ECO:0007669"/>
    <property type="project" value="InterPro"/>
</dbReference>
<feature type="domain" description="Mur ligase central" evidence="3">
    <location>
        <begin position="50"/>
        <end position="193"/>
    </location>
</feature>
<dbReference type="EMBL" id="MFIQ01000012">
    <property type="protein sequence ID" value="OGF93615.1"/>
    <property type="molecule type" value="Genomic_DNA"/>
</dbReference>
<dbReference type="Pfam" id="PF08245">
    <property type="entry name" value="Mur_ligase_M"/>
    <property type="match status" value="1"/>
</dbReference>
<dbReference type="InterPro" id="IPR036615">
    <property type="entry name" value="Mur_ligase_C_dom_sf"/>
</dbReference>
<dbReference type="InterPro" id="IPR004101">
    <property type="entry name" value="Mur_ligase_C"/>
</dbReference>
<dbReference type="PANTHER" id="PTHR23135:SF4">
    <property type="entry name" value="UDP-N-ACETYLMURAMOYL-L-ALANYL-D-GLUTAMATE--2,6-DIAMINOPIMELATE LIGASE MURE HOMOLOG, CHLOROPLASTIC"/>
    <property type="match status" value="1"/>
</dbReference>
<dbReference type="Pfam" id="PF02875">
    <property type="entry name" value="Mur_ligase_C"/>
    <property type="match status" value="1"/>
</dbReference>
<comment type="caution">
    <text evidence="4">The sequence shown here is derived from an EMBL/GenBank/DDBJ whole genome shotgun (WGS) entry which is preliminary data.</text>
</comment>
<protein>
    <recommendedName>
        <fullName evidence="6">UDP-N-acetylmuramoyl-L-alanyl-D-glutamate--2, 6-diaminopimelate ligase</fullName>
    </recommendedName>
</protein>
<feature type="domain" description="Mur ligase C-terminal" evidence="2">
    <location>
        <begin position="247"/>
        <end position="373"/>
    </location>
</feature>
<evidence type="ECO:0000256" key="1">
    <source>
        <dbReference type="SAM" id="Phobius"/>
    </source>
</evidence>
<keyword evidence="1" id="KW-1133">Transmembrane helix</keyword>